<name>A0A9X4YEI4_9GAMM</name>
<accession>A0A9X4YEI4</accession>
<dbReference type="AlphaFoldDB" id="A0A9X4YEI4"/>
<proteinExistence type="predicted"/>
<keyword evidence="1" id="KW-1133">Transmembrane helix</keyword>
<protein>
    <submittedName>
        <fullName evidence="2">Uncharacterized protein</fullName>
    </submittedName>
</protein>
<evidence type="ECO:0000313" key="3">
    <source>
        <dbReference type="Proteomes" id="UP000460751"/>
    </source>
</evidence>
<reference evidence="2 3" key="1">
    <citation type="submission" date="2019-11" db="EMBL/GenBank/DDBJ databases">
        <title>Genome sequences of 17 halophilic strains isolated from different environments.</title>
        <authorList>
            <person name="Furrow R.E."/>
        </authorList>
    </citation>
    <scope>NUCLEOTIDE SEQUENCE [LARGE SCALE GENOMIC DNA]</scope>
    <source>
        <strain evidence="2 3">22507_15_FS</strain>
    </source>
</reference>
<dbReference type="Proteomes" id="UP000460751">
    <property type="component" value="Unassembled WGS sequence"/>
</dbReference>
<feature type="transmembrane region" description="Helical" evidence="1">
    <location>
        <begin position="12"/>
        <end position="32"/>
    </location>
</feature>
<feature type="transmembrane region" description="Helical" evidence="1">
    <location>
        <begin position="52"/>
        <end position="76"/>
    </location>
</feature>
<gene>
    <name evidence="2" type="ORF">GLW01_06840</name>
</gene>
<dbReference type="EMBL" id="WMEX01000003">
    <property type="protein sequence ID" value="MYL26510.1"/>
    <property type="molecule type" value="Genomic_DNA"/>
</dbReference>
<keyword evidence="1" id="KW-0812">Transmembrane</keyword>
<comment type="caution">
    <text evidence="2">The sequence shown here is derived from an EMBL/GenBank/DDBJ whole genome shotgun (WGS) entry which is preliminary data.</text>
</comment>
<keyword evidence="1" id="KW-0472">Membrane</keyword>
<sequence>MIFIANPCDSVILGYLIPIVMFPVIPLMILAYPILGRHFDEKVHNRESPDFWIGPIGTFIARPVGYAFYIVVNVDWDKLEARARRRNPDHNPVALLTRTYGHIDFRGEANTLQIGLSWLYVLSLSLTVLLAFIHAFCKYVL</sequence>
<feature type="transmembrane region" description="Helical" evidence="1">
    <location>
        <begin position="116"/>
        <end position="136"/>
    </location>
</feature>
<organism evidence="2 3">
    <name type="scientific">Vreelandella halophila</name>
    <dbReference type="NCBI Taxonomy" id="86177"/>
    <lineage>
        <taxon>Bacteria</taxon>
        <taxon>Pseudomonadati</taxon>
        <taxon>Pseudomonadota</taxon>
        <taxon>Gammaproteobacteria</taxon>
        <taxon>Oceanospirillales</taxon>
        <taxon>Halomonadaceae</taxon>
        <taxon>Vreelandella</taxon>
    </lineage>
</organism>
<dbReference type="RefSeq" id="WP_160898594.1">
    <property type="nucleotide sequence ID" value="NZ_WMEX01000003.1"/>
</dbReference>
<keyword evidence="3" id="KW-1185">Reference proteome</keyword>
<evidence type="ECO:0000313" key="2">
    <source>
        <dbReference type="EMBL" id="MYL26510.1"/>
    </source>
</evidence>
<evidence type="ECO:0000256" key="1">
    <source>
        <dbReference type="SAM" id="Phobius"/>
    </source>
</evidence>